<dbReference type="HOGENOM" id="CLU_1897239_0_0_1"/>
<dbReference type="VEuPathDB" id="FungiDB:PGTG_01313"/>
<dbReference type="AlphaFoldDB" id="E3JVA7"/>
<evidence type="ECO:0000313" key="1">
    <source>
        <dbReference type="EMBL" id="EFP75982.2"/>
    </source>
</evidence>
<dbReference type="EMBL" id="DS178264">
    <property type="protein sequence ID" value="EFP75982.2"/>
    <property type="molecule type" value="Genomic_DNA"/>
</dbReference>
<dbReference type="InParanoid" id="E3JVA7"/>
<dbReference type="KEGG" id="pgr:PGTG_01313"/>
<evidence type="ECO:0000313" key="2">
    <source>
        <dbReference type="Proteomes" id="UP000008783"/>
    </source>
</evidence>
<dbReference type="Proteomes" id="UP000008783">
    <property type="component" value="Unassembled WGS sequence"/>
</dbReference>
<keyword evidence="2" id="KW-1185">Reference proteome</keyword>
<proteinExistence type="predicted"/>
<accession>E3JVA7</accession>
<gene>
    <name evidence="1" type="ORF">PGTG_01313</name>
</gene>
<name>E3JVA7_PUCGT</name>
<reference key="1">
    <citation type="submission" date="2007-01" db="EMBL/GenBank/DDBJ databases">
        <title>The Genome Sequence of Puccinia graminis f. sp. tritici Strain CRL 75-36-700-3.</title>
        <authorList>
            <consortium name="The Broad Institute Genome Sequencing Platform"/>
            <person name="Birren B."/>
            <person name="Lander E."/>
            <person name="Galagan J."/>
            <person name="Nusbaum C."/>
            <person name="Devon K."/>
            <person name="Cuomo C."/>
            <person name="Jaffe D."/>
            <person name="Butler J."/>
            <person name="Alvarez P."/>
            <person name="Gnerre S."/>
            <person name="Grabherr M."/>
            <person name="Mauceli E."/>
            <person name="Brockman W."/>
            <person name="Young S."/>
            <person name="LaButti K."/>
            <person name="Sykes S."/>
            <person name="DeCaprio D."/>
            <person name="Crawford M."/>
            <person name="Koehrsen M."/>
            <person name="Engels R."/>
            <person name="Montgomery P."/>
            <person name="Pearson M."/>
            <person name="Howarth C."/>
            <person name="Larson L."/>
            <person name="White J."/>
            <person name="Zeng Q."/>
            <person name="Kodira C."/>
            <person name="Yandava C."/>
            <person name="Alvarado L."/>
            <person name="O'Leary S."/>
            <person name="Szabo L."/>
            <person name="Dean R."/>
            <person name="Schein J."/>
        </authorList>
    </citation>
    <scope>NUCLEOTIDE SEQUENCE</scope>
    <source>
        <strain>CRL 75-36-700-3</strain>
    </source>
</reference>
<reference evidence="2" key="2">
    <citation type="journal article" date="2011" name="Proc. Natl. Acad. Sci. U.S.A.">
        <title>Obligate biotrophy features unraveled by the genomic analysis of rust fungi.</title>
        <authorList>
            <person name="Duplessis S."/>
            <person name="Cuomo C.A."/>
            <person name="Lin Y.-C."/>
            <person name="Aerts A."/>
            <person name="Tisserant E."/>
            <person name="Veneault-Fourrey C."/>
            <person name="Joly D.L."/>
            <person name="Hacquard S."/>
            <person name="Amselem J."/>
            <person name="Cantarel B.L."/>
            <person name="Chiu R."/>
            <person name="Coutinho P.M."/>
            <person name="Feau N."/>
            <person name="Field M."/>
            <person name="Frey P."/>
            <person name="Gelhaye E."/>
            <person name="Goldberg J."/>
            <person name="Grabherr M.G."/>
            <person name="Kodira C.D."/>
            <person name="Kohler A."/>
            <person name="Kuees U."/>
            <person name="Lindquist E.A."/>
            <person name="Lucas S.M."/>
            <person name="Mago R."/>
            <person name="Mauceli E."/>
            <person name="Morin E."/>
            <person name="Murat C."/>
            <person name="Pangilinan J.L."/>
            <person name="Park R."/>
            <person name="Pearson M."/>
            <person name="Quesneville H."/>
            <person name="Rouhier N."/>
            <person name="Sakthikumar S."/>
            <person name="Salamov A.A."/>
            <person name="Schmutz J."/>
            <person name="Selles B."/>
            <person name="Shapiro H."/>
            <person name="Tanguay P."/>
            <person name="Tuskan G.A."/>
            <person name="Henrissat B."/>
            <person name="Van de Peer Y."/>
            <person name="Rouze P."/>
            <person name="Ellis J.G."/>
            <person name="Dodds P.N."/>
            <person name="Schein J.E."/>
            <person name="Zhong S."/>
            <person name="Hamelin R.C."/>
            <person name="Grigoriev I.V."/>
            <person name="Szabo L.J."/>
            <person name="Martin F."/>
        </authorList>
    </citation>
    <scope>NUCLEOTIDE SEQUENCE [LARGE SCALE GENOMIC DNA]</scope>
    <source>
        <strain evidence="2">CRL 75-36-700-3 / race SCCL</strain>
    </source>
</reference>
<organism evidence="1 2">
    <name type="scientific">Puccinia graminis f. sp. tritici (strain CRL 75-36-700-3 / race SCCL)</name>
    <name type="common">Black stem rust fungus</name>
    <dbReference type="NCBI Taxonomy" id="418459"/>
    <lineage>
        <taxon>Eukaryota</taxon>
        <taxon>Fungi</taxon>
        <taxon>Dikarya</taxon>
        <taxon>Basidiomycota</taxon>
        <taxon>Pucciniomycotina</taxon>
        <taxon>Pucciniomycetes</taxon>
        <taxon>Pucciniales</taxon>
        <taxon>Pucciniaceae</taxon>
        <taxon>Puccinia</taxon>
    </lineage>
</organism>
<sequence length="134" mass="13955">MQTATIVAKRMVKNPTKRFRPVSAFAEASGKGALEIGSLNSVRDELGRGALSVTPSVLAVMVICSGTLVGVGEAERSEVWVVTGVGEAVGTCEEVEVTVDAMEELAEEGDAVPVAWALGVEVNEVVVEGVPVDW</sequence>
<protein>
    <submittedName>
        <fullName evidence="1">Uncharacterized protein</fullName>
    </submittedName>
</protein>
<dbReference type="RefSeq" id="XP_003320401.2">
    <property type="nucleotide sequence ID" value="XM_003320353.2"/>
</dbReference>
<dbReference type="GeneID" id="10533062"/>